<reference evidence="3" key="1">
    <citation type="submission" date="2011-08" db="EMBL/GenBank/DDBJ databases">
        <authorList>
            <person name="Rombauts S."/>
        </authorList>
    </citation>
    <scope>NUCLEOTIDE SEQUENCE</scope>
    <source>
        <strain evidence="3">London</strain>
    </source>
</reference>
<evidence type="ECO:0000256" key="1">
    <source>
        <dbReference type="SAM" id="Phobius"/>
    </source>
</evidence>
<evidence type="ECO:0000313" key="2">
    <source>
        <dbReference type="EnsemblMetazoa" id="tetur01g07900.1"/>
    </source>
</evidence>
<dbReference type="AlphaFoldDB" id="T1JRR9"/>
<protein>
    <submittedName>
        <fullName evidence="2">Uncharacterized protein</fullName>
    </submittedName>
</protein>
<dbReference type="STRING" id="32264.T1JRR9"/>
<feature type="transmembrane region" description="Helical" evidence="1">
    <location>
        <begin position="266"/>
        <end position="285"/>
    </location>
</feature>
<evidence type="ECO:0000313" key="3">
    <source>
        <dbReference type="Proteomes" id="UP000015104"/>
    </source>
</evidence>
<reference evidence="2" key="2">
    <citation type="submission" date="2015-06" db="UniProtKB">
        <authorList>
            <consortium name="EnsemblMetazoa"/>
        </authorList>
    </citation>
    <scope>IDENTIFICATION</scope>
</reference>
<keyword evidence="3" id="KW-1185">Reference proteome</keyword>
<dbReference type="EMBL" id="CAEY01000451">
    <property type="status" value="NOT_ANNOTATED_CDS"/>
    <property type="molecule type" value="Genomic_DNA"/>
</dbReference>
<proteinExistence type="predicted"/>
<name>T1JRR9_TETUR</name>
<gene>
    <name evidence="2" type="primary">107361639</name>
</gene>
<keyword evidence="1" id="KW-0472">Membrane</keyword>
<organism evidence="2 3">
    <name type="scientific">Tetranychus urticae</name>
    <name type="common">Two-spotted spider mite</name>
    <dbReference type="NCBI Taxonomy" id="32264"/>
    <lineage>
        <taxon>Eukaryota</taxon>
        <taxon>Metazoa</taxon>
        <taxon>Ecdysozoa</taxon>
        <taxon>Arthropoda</taxon>
        <taxon>Chelicerata</taxon>
        <taxon>Arachnida</taxon>
        <taxon>Acari</taxon>
        <taxon>Acariformes</taxon>
        <taxon>Trombidiformes</taxon>
        <taxon>Prostigmata</taxon>
        <taxon>Eleutherengona</taxon>
        <taxon>Raphignathae</taxon>
        <taxon>Tetranychoidea</taxon>
        <taxon>Tetranychidae</taxon>
        <taxon>Tetranychus</taxon>
    </lineage>
</organism>
<keyword evidence="1" id="KW-1133">Transmembrane helix</keyword>
<dbReference type="HOGENOM" id="CLU_922371_0_0_1"/>
<sequence>MAFNGQKSSLVSRLTIDNQRTQIQINQRLLKHSTLLKVLIVVSILSILPSSNGKPLENETSFSDEFFERLPKKEIVSIGTDANEYEDGLQVYTSQEFTRSCFVKINYKQMCIEYGPNCEFKFEWSYPESLLEQIKKGFDPRIRIQDDLPVSLKNNPDYQIYSSHLLINNTGYSHRGNWSCNFKFINNDNGKIDSWQHAFNIDIIENGVRGSPCSTNDHCSSNNCKNNTCVCDADAPFLVGDLCKKELSPSSDEDSFWIKLWHDYEAYIIIGGSIAGFLLFTIICCKYCGGRQCKCVCTCKSI</sequence>
<accession>T1JRR9</accession>
<dbReference type="KEGG" id="tut:107361639"/>
<dbReference type="Proteomes" id="UP000015104">
    <property type="component" value="Unassembled WGS sequence"/>
</dbReference>
<keyword evidence="1" id="KW-0812">Transmembrane</keyword>
<dbReference type="EnsemblMetazoa" id="tetur01g07900.1">
    <property type="protein sequence ID" value="tetur01g07900.1"/>
    <property type="gene ID" value="tetur01g07900"/>
</dbReference>